<dbReference type="Pfam" id="PF01398">
    <property type="entry name" value="JAB"/>
    <property type="match status" value="1"/>
</dbReference>
<dbReference type="GO" id="GO:0006508">
    <property type="term" value="P:proteolysis"/>
    <property type="evidence" value="ECO:0007669"/>
    <property type="project" value="UniProtKB-KW"/>
</dbReference>
<dbReference type="InterPro" id="IPR037518">
    <property type="entry name" value="MPN"/>
</dbReference>
<dbReference type="GO" id="GO:0046872">
    <property type="term" value="F:metal ion binding"/>
    <property type="evidence" value="ECO:0007669"/>
    <property type="project" value="UniProtKB-KW"/>
</dbReference>
<dbReference type="InterPro" id="IPR040843">
    <property type="entry name" value="RAMA"/>
</dbReference>
<feature type="domain" description="MPN" evidence="2">
    <location>
        <begin position="237"/>
        <end position="371"/>
    </location>
</feature>
<dbReference type="AlphaFoldDB" id="A0A8B8HT48"/>
<reference evidence="4" key="1">
    <citation type="submission" date="2025-08" db="UniProtKB">
        <authorList>
            <consortium name="RefSeq"/>
        </authorList>
    </citation>
    <scope>IDENTIFICATION</scope>
    <source>
        <tissue evidence="4">Whole body</tissue>
    </source>
</reference>
<dbReference type="CDD" id="cd08067">
    <property type="entry name" value="MPN_2A_DUB"/>
    <property type="match status" value="1"/>
</dbReference>
<feature type="compositionally biased region" description="Acidic residues" evidence="1">
    <location>
        <begin position="54"/>
        <end position="69"/>
    </location>
</feature>
<dbReference type="PROSITE" id="PS50249">
    <property type="entry name" value="MPN"/>
    <property type="match status" value="1"/>
</dbReference>
<evidence type="ECO:0000313" key="3">
    <source>
        <dbReference type="Proteomes" id="UP001652626"/>
    </source>
</evidence>
<dbReference type="OMA" id="MMQHDAN"/>
<gene>
    <name evidence="4" type="primary">LOC113394501</name>
</gene>
<evidence type="ECO:0000256" key="1">
    <source>
        <dbReference type="SAM" id="MobiDB-lite"/>
    </source>
</evidence>
<dbReference type="InterPro" id="IPR000555">
    <property type="entry name" value="JAMM/MPN+_dom"/>
</dbReference>
<dbReference type="GO" id="GO:0008237">
    <property type="term" value="F:metallopeptidase activity"/>
    <property type="evidence" value="ECO:0007669"/>
    <property type="project" value="UniProtKB-KW"/>
</dbReference>
<feature type="compositionally biased region" description="Basic and acidic residues" evidence="1">
    <location>
        <begin position="37"/>
        <end position="53"/>
    </location>
</feature>
<feature type="region of interest" description="Disordered" evidence="1">
    <location>
        <begin position="755"/>
        <end position="800"/>
    </location>
</feature>
<organism evidence="3 4">
    <name type="scientific">Vanessa tameamea</name>
    <name type="common">Kamehameha butterfly</name>
    <dbReference type="NCBI Taxonomy" id="334116"/>
    <lineage>
        <taxon>Eukaryota</taxon>
        <taxon>Metazoa</taxon>
        <taxon>Ecdysozoa</taxon>
        <taxon>Arthropoda</taxon>
        <taxon>Hexapoda</taxon>
        <taxon>Insecta</taxon>
        <taxon>Pterygota</taxon>
        <taxon>Neoptera</taxon>
        <taxon>Endopterygota</taxon>
        <taxon>Lepidoptera</taxon>
        <taxon>Glossata</taxon>
        <taxon>Ditrysia</taxon>
        <taxon>Papilionoidea</taxon>
        <taxon>Nymphalidae</taxon>
        <taxon>Nymphalinae</taxon>
        <taxon>Vanessa</taxon>
    </lineage>
</organism>
<dbReference type="Proteomes" id="UP001652626">
    <property type="component" value="Chromosome 4"/>
</dbReference>
<dbReference type="SUPFAM" id="SSF102712">
    <property type="entry name" value="JAB1/MPN domain"/>
    <property type="match status" value="1"/>
</dbReference>
<sequence>MDLQTSHLAAALMSGNNVFNIPQQEPAGGTAETGNGESKKEKTNETQKETAFEEKEELEEEEFSDEESETQPGNKSIPGRGVTLQMLLEDKMLEPGTAAMTIEYLGQKFVGDLQPDGKIKSHETETIFCSPSAWAIHCKRIINPDKRSGCGWASVKYKGKKLDTIKATYLRKKQLQRENMHTDEETEMEVESPPEPPPQRVVMKHNTVPNRMMQHDANMLIEAVSFSSAGKVQPFLVSVSSNALLLLDIHCHLKKEEVYGYLAGTWDLNNHNLMITHTFPCLISKNDTRPRVLVELEIQMEIEKLGLTLLGWYHSHPTNPAMPSLRDCDSQLEYQIKMRGPSEISYIPCIGVICSPYNPESPVLESSLTFFWVMPPPEQRPTEYPRPLLLQYNMVHDSHLSTHAMEQIKKSIKYYITFTDDAFVNFKENYKPDITFLDKLKCTLTPKFPREQSDGLLWHFIRDELGCSSENDDKMDLDALLAVPQVIPACKPSQTSSSNFPSVSTLQQMVSRPPGVPPINVSSAIGPVSPHKFDTPPLNIPVLSSSAKPSKSTTPSLPPTYPTGLDMLTSMALGLGSPNMSLPLGTTGLESLAAANSMLTGFNPGMSSNLAALSSSKLPDLPSYAASLQNLSSNIVNFEKTSTSTSTSCTTSAAPIPANIASNLMMSSADIANALLSASKYSSAGILGIPDPMSKSTLAANNMFLSPSLLKMQESLLKPLSSSSPIPSKASHDQNMMMKSPHDLIKSGSKDYLPPDFGSIGKGKESSLDSMKHTDLSTPKGESSKSILSESQPTDYSQLGASPRIGGDPFLNQMLELTKKTTLPDYVTDYSQSRKITDEEIQKIQSNPLSYSSAASIADTIAQVAMGNFSKMDDVVDYSKSQDFSSNKSLNSENEN</sequence>
<dbReference type="InterPro" id="IPR050242">
    <property type="entry name" value="JAMM_MPN+_peptidase_M67A"/>
</dbReference>
<evidence type="ECO:0000259" key="2">
    <source>
        <dbReference type="PROSITE" id="PS50249"/>
    </source>
</evidence>
<dbReference type="OrthoDB" id="167806at2759"/>
<feature type="compositionally biased region" description="Polar residues" evidence="1">
    <location>
        <begin position="776"/>
        <end position="800"/>
    </location>
</feature>
<keyword evidence="3" id="KW-1185">Reference proteome</keyword>
<feature type="region of interest" description="Disordered" evidence="1">
    <location>
        <begin position="178"/>
        <end position="199"/>
    </location>
</feature>
<dbReference type="Pfam" id="PF18755">
    <property type="entry name" value="RAMA"/>
    <property type="match status" value="1"/>
</dbReference>
<name>A0A8B8HT48_VANTA</name>
<dbReference type="GeneID" id="113394501"/>
<dbReference type="PANTHER" id="PTHR10410">
    <property type="entry name" value="EUKARYOTIC TRANSLATION INITIATION FACTOR 3 -RELATED"/>
    <property type="match status" value="1"/>
</dbReference>
<feature type="region of interest" description="Disordered" evidence="1">
    <location>
        <begin position="19"/>
        <end position="80"/>
    </location>
</feature>
<dbReference type="Gene3D" id="3.40.140.10">
    <property type="entry name" value="Cytidine Deaminase, domain 2"/>
    <property type="match status" value="1"/>
</dbReference>
<feature type="compositionally biased region" description="Basic and acidic residues" evidence="1">
    <location>
        <begin position="762"/>
        <end position="775"/>
    </location>
</feature>
<proteinExistence type="predicted"/>
<dbReference type="RefSeq" id="XP_026487617.2">
    <property type="nucleotide sequence ID" value="XM_026631832.2"/>
</dbReference>
<protein>
    <submittedName>
        <fullName evidence="4">MPN domain-containing protein CG4751</fullName>
    </submittedName>
</protein>
<accession>A0A8B8HT48</accession>
<evidence type="ECO:0000313" key="4">
    <source>
        <dbReference type="RefSeq" id="XP_026487617.2"/>
    </source>
</evidence>